<feature type="domain" description="GST N-terminal" evidence="2">
    <location>
        <begin position="1"/>
        <end position="81"/>
    </location>
</feature>
<reference evidence="4 5" key="1">
    <citation type="submission" date="2017-03" db="EMBL/GenBank/DDBJ databases">
        <authorList>
            <person name="Afonso C.L."/>
            <person name="Miller P.J."/>
            <person name="Scott M.A."/>
            <person name="Spackman E."/>
            <person name="Goraichik I."/>
            <person name="Dimitrov K.M."/>
            <person name="Suarez D.L."/>
            <person name="Swayne D.E."/>
        </authorList>
    </citation>
    <scope>NUCLEOTIDE SEQUENCE [LARGE SCALE GENOMIC DNA]</scope>
    <source>
        <strain evidence="4 5">CECT 7680</strain>
    </source>
</reference>
<dbReference type="InterPro" id="IPR004045">
    <property type="entry name" value="Glutathione_S-Trfase_N"/>
</dbReference>
<evidence type="ECO:0000259" key="3">
    <source>
        <dbReference type="PROSITE" id="PS50405"/>
    </source>
</evidence>
<dbReference type="Pfam" id="PF13409">
    <property type="entry name" value="GST_N_2"/>
    <property type="match status" value="1"/>
</dbReference>
<protein>
    <submittedName>
        <fullName evidence="4">Maleylpyruvate isomerase</fullName>
        <ecNumber evidence="4">5.2.1.4</ecNumber>
    </submittedName>
</protein>
<comment type="similarity">
    <text evidence="1">Belongs to the GST superfamily. Zeta family.</text>
</comment>
<dbReference type="GO" id="GO:0006559">
    <property type="term" value="P:L-phenylalanine catabolic process"/>
    <property type="evidence" value="ECO:0007669"/>
    <property type="project" value="TreeGrafter"/>
</dbReference>
<gene>
    <name evidence="4" type="primary">nagL</name>
    <name evidence="4" type="ORF">PSA7680_00441</name>
</gene>
<dbReference type="PROSITE" id="PS50404">
    <property type="entry name" value="GST_NTER"/>
    <property type="match status" value="1"/>
</dbReference>
<dbReference type="GO" id="GO:0050077">
    <property type="term" value="F:maleylpyruvate isomerase activity"/>
    <property type="evidence" value="ECO:0007669"/>
    <property type="project" value="UniProtKB-EC"/>
</dbReference>
<dbReference type="InterPro" id="IPR036282">
    <property type="entry name" value="Glutathione-S-Trfase_C_sf"/>
</dbReference>
<keyword evidence="4" id="KW-0670">Pyruvate</keyword>
<dbReference type="InterPro" id="IPR034330">
    <property type="entry name" value="GST_Zeta_C"/>
</dbReference>
<dbReference type="InterPro" id="IPR005955">
    <property type="entry name" value="GST_Zeta"/>
</dbReference>
<dbReference type="GO" id="GO:0006749">
    <property type="term" value="P:glutathione metabolic process"/>
    <property type="evidence" value="ECO:0007669"/>
    <property type="project" value="TreeGrafter"/>
</dbReference>
<dbReference type="CDD" id="cd03191">
    <property type="entry name" value="GST_C_Zeta"/>
    <property type="match status" value="1"/>
</dbReference>
<keyword evidence="4" id="KW-0413">Isomerase</keyword>
<dbReference type="GO" id="GO:0005737">
    <property type="term" value="C:cytoplasm"/>
    <property type="evidence" value="ECO:0007669"/>
    <property type="project" value="InterPro"/>
</dbReference>
<dbReference type="SUPFAM" id="SSF52833">
    <property type="entry name" value="Thioredoxin-like"/>
    <property type="match status" value="1"/>
</dbReference>
<feature type="domain" description="GST C-terminal" evidence="3">
    <location>
        <begin position="86"/>
        <end position="213"/>
    </location>
</feature>
<dbReference type="CDD" id="cd03042">
    <property type="entry name" value="GST_N_Zeta"/>
    <property type="match status" value="1"/>
</dbReference>
<dbReference type="InterPro" id="IPR034333">
    <property type="entry name" value="GST_Zeta_N"/>
</dbReference>
<dbReference type="SFLD" id="SFLDG00358">
    <property type="entry name" value="Main_(cytGST)"/>
    <property type="match status" value="1"/>
</dbReference>
<evidence type="ECO:0000259" key="2">
    <source>
        <dbReference type="PROSITE" id="PS50404"/>
    </source>
</evidence>
<dbReference type="InterPro" id="IPR040079">
    <property type="entry name" value="Glutathione_S-Trfase"/>
</dbReference>
<sequence>MTLHGYWRSTTTFRVRAALNLKGLAYAWEPVDLLAGAQHAAGFVAMNPAQGVPALVLEDGTVLTQSLAIIAWLDALHPEPRLLPEDPLARARVEALSHVVAMDIHPVNNLRVVDRLHDVFGATQAQARDWMIHWMERGFAAAEAMVAPEATFTLGEAPGMADLCLVAQLYNARRWEMDLAPYPNLRRVEAACHAVPEIAAAHPDTHQTPEAIA</sequence>
<dbReference type="AlphaFoldDB" id="A0A1Y5RFB3"/>
<evidence type="ECO:0000256" key="1">
    <source>
        <dbReference type="ARBA" id="ARBA00010007"/>
    </source>
</evidence>
<evidence type="ECO:0000313" key="5">
    <source>
        <dbReference type="Proteomes" id="UP000193409"/>
    </source>
</evidence>
<dbReference type="OrthoDB" id="509852at2"/>
<dbReference type="EC" id="5.2.1.4" evidence="4"/>
<proteinExistence type="inferred from homology"/>
<organism evidence="4 5">
    <name type="scientific">Pseudoruegeria aquimaris</name>
    <dbReference type="NCBI Taxonomy" id="393663"/>
    <lineage>
        <taxon>Bacteria</taxon>
        <taxon>Pseudomonadati</taxon>
        <taxon>Pseudomonadota</taxon>
        <taxon>Alphaproteobacteria</taxon>
        <taxon>Rhodobacterales</taxon>
        <taxon>Roseobacteraceae</taxon>
        <taxon>Pseudoruegeria</taxon>
    </lineage>
</organism>
<evidence type="ECO:0000313" key="4">
    <source>
        <dbReference type="EMBL" id="SLN16222.1"/>
    </source>
</evidence>
<dbReference type="InterPro" id="IPR010987">
    <property type="entry name" value="Glutathione-S-Trfase_C-like"/>
</dbReference>
<accession>A0A1Y5RFB3</accession>
<dbReference type="EMBL" id="FWFQ01000002">
    <property type="protein sequence ID" value="SLN16222.1"/>
    <property type="molecule type" value="Genomic_DNA"/>
</dbReference>
<dbReference type="Gene3D" id="3.40.30.10">
    <property type="entry name" value="Glutaredoxin"/>
    <property type="match status" value="1"/>
</dbReference>
<dbReference type="GO" id="GO:0004364">
    <property type="term" value="F:glutathione transferase activity"/>
    <property type="evidence" value="ECO:0007669"/>
    <property type="project" value="TreeGrafter"/>
</dbReference>
<dbReference type="PANTHER" id="PTHR42673">
    <property type="entry name" value="MALEYLACETOACETATE ISOMERASE"/>
    <property type="match status" value="1"/>
</dbReference>
<dbReference type="Proteomes" id="UP000193409">
    <property type="component" value="Unassembled WGS sequence"/>
</dbReference>
<dbReference type="PROSITE" id="PS50405">
    <property type="entry name" value="GST_CTER"/>
    <property type="match status" value="1"/>
</dbReference>
<dbReference type="RefSeq" id="WP_085867014.1">
    <property type="nucleotide sequence ID" value="NZ_FWFQ01000002.1"/>
</dbReference>
<dbReference type="PANTHER" id="PTHR42673:SF21">
    <property type="entry name" value="GLUTATHIONE S-TRANSFERASE YFCF"/>
    <property type="match status" value="1"/>
</dbReference>
<keyword evidence="5" id="KW-1185">Reference proteome</keyword>
<dbReference type="SFLD" id="SFLDS00019">
    <property type="entry name" value="Glutathione_Transferase_(cytos"/>
    <property type="match status" value="1"/>
</dbReference>
<dbReference type="SUPFAM" id="SSF47616">
    <property type="entry name" value="GST C-terminal domain-like"/>
    <property type="match status" value="1"/>
</dbReference>
<dbReference type="GO" id="GO:0016034">
    <property type="term" value="F:maleylacetoacetate isomerase activity"/>
    <property type="evidence" value="ECO:0007669"/>
    <property type="project" value="TreeGrafter"/>
</dbReference>
<name>A0A1Y5RFB3_9RHOB</name>
<dbReference type="NCBIfam" id="TIGR01262">
    <property type="entry name" value="maiA"/>
    <property type="match status" value="1"/>
</dbReference>
<dbReference type="Gene3D" id="1.20.1050.10">
    <property type="match status" value="1"/>
</dbReference>
<dbReference type="InterPro" id="IPR036249">
    <property type="entry name" value="Thioredoxin-like_sf"/>
</dbReference>